<comment type="subcellular location">
    <subcellularLocation>
        <location evidence="2">Secreted</location>
    </subcellularLocation>
</comment>
<dbReference type="PANTHER" id="PTHR33353:SF34">
    <property type="entry name" value="ENDO-BETA-1,4-GLUCANASE D"/>
    <property type="match status" value="1"/>
</dbReference>
<dbReference type="Proteomes" id="UP000244855">
    <property type="component" value="Unassembled WGS sequence"/>
</dbReference>
<dbReference type="InterPro" id="IPR049892">
    <property type="entry name" value="AA9"/>
</dbReference>
<evidence type="ECO:0000256" key="4">
    <source>
        <dbReference type="ARBA" id="ARBA00023157"/>
    </source>
</evidence>
<keyword evidence="4" id="KW-1015">Disulfide bond</keyword>
<dbReference type="AlphaFoldDB" id="A0A2V1E0H2"/>
<dbReference type="GO" id="GO:0004497">
    <property type="term" value="F:monooxygenase activity"/>
    <property type="evidence" value="ECO:0007669"/>
    <property type="project" value="UniProtKB-KW"/>
</dbReference>
<evidence type="ECO:0000259" key="6">
    <source>
        <dbReference type="Pfam" id="PF03443"/>
    </source>
</evidence>
<dbReference type="Pfam" id="PF03443">
    <property type="entry name" value="AA9"/>
    <property type="match status" value="1"/>
</dbReference>
<name>A0A2V1E0H2_9PLEO</name>
<keyword evidence="3" id="KW-0964">Secreted</keyword>
<dbReference type="GO" id="GO:0005576">
    <property type="term" value="C:extracellular region"/>
    <property type="evidence" value="ECO:0007669"/>
    <property type="project" value="UniProtKB-SubCell"/>
</dbReference>
<evidence type="ECO:0000256" key="1">
    <source>
        <dbReference type="ARBA" id="ARBA00001973"/>
    </source>
</evidence>
<accession>A0A2V1E0H2</accession>
<dbReference type="InterPro" id="IPR005103">
    <property type="entry name" value="AA9_LPMO"/>
</dbReference>
<protein>
    <submittedName>
        <fullName evidence="7">Lytic polysaccharide monooxygenase</fullName>
    </submittedName>
</protein>
<evidence type="ECO:0000313" key="7">
    <source>
        <dbReference type="EMBL" id="PVI04048.1"/>
    </source>
</evidence>
<feature type="signal peptide" evidence="5">
    <location>
        <begin position="1"/>
        <end position="18"/>
    </location>
</feature>
<evidence type="ECO:0000313" key="8">
    <source>
        <dbReference type="Proteomes" id="UP000244855"/>
    </source>
</evidence>
<dbReference type="PANTHER" id="PTHR33353">
    <property type="entry name" value="PUTATIVE (AFU_ORTHOLOGUE AFUA_1G12560)-RELATED"/>
    <property type="match status" value="1"/>
</dbReference>
<dbReference type="STRING" id="97972.A0A2V1E0H2"/>
<dbReference type="EMBL" id="KZ805325">
    <property type="protein sequence ID" value="PVI04048.1"/>
    <property type="molecule type" value="Genomic_DNA"/>
</dbReference>
<evidence type="ECO:0000256" key="5">
    <source>
        <dbReference type="SAM" id="SignalP"/>
    </source>
</evidence>
<sequence length="260" mass="28163">MWLLTAASLAALIPTISAHGRITNITTSNGAIYQGWDPEMALTGSPLPNLAAWSAANLGNIFVPPSQFNTSNVTCHFNSKSGGIHVNTTAGDTLKLQWNEWPVSHKGPVLSYLANCNGSCANVDKNTLRWVKIDELGWINSTGSDILATTWGSDVLIANRFAWTVKVPEELAEGHYVLRHEIIALHVAEQVDGAQSYPQCINLKVEKGKGRMLSGGVAGNKLYSLRDKGILVNLHGNVTGYDIPGPKVWSYATPYEQPNQ</sequence>
<keyword evidence="7" id="KW-0560">Oxidoreductase</keyword>
<dbReference type="OrthoDB" id="4849160at2759"/>
<keyword evidence="8" id="KW-1185">Reference proteome</keyword>
<dbReference type="CDD" id="cd21175">
    <property type="entry name" value="LPMO_AA9"/>
    <property type="match status" value="1"/>
</dbReference>
<evidence type="ECO:0000256" key="2">
    <source>
        <dbReference type="ARBA" id="ARBA00004613"/>
    </source>
</evidence>
<feature type="non-terminal residue" evidence="7">
    <location>
        <position position="260"/>
    </location>
</feature>
<keyword evidence="7" id="KW-0503">Monooxygenase</keyword>
<dbReference type="Gene3D" id="2.70.50.70">
    <property type="match status" value="1"/>
</dbReference>
<feature type="chain" id="PRO_5016166540" evidence="5">
    <location>
        <begin position="19"/>
        <end position="260"/>
    </location>
</feature>
<gene>
    <name evidence="7" type="ORF">DM02DRAFT_557124</name>
</gene>
<proteinExistence type="predicted"/>
<comment type="cofactor">
    <cofactor evidence="1">
        <name>Cu(2+)</name>
        <dbReference type="ChEBI" id="CHEBI:29036"/>
    </cofactor>
</comment>
<reference evidence="7 8" key="1">
    <citation type="journal article" date="2018" name="Sci. Rep.">
        <title>Comparative genomics provides insights into the lifestyle and reveals functional heterogeneity of dark septate endophytic fungi.</title>
        <authorList>
            <person name="Knapp D.G."/>
            <person name="Nemeth J.B."/>
            <person name="Barry K."/>
            <person name="Hainaut M."/>
            <person name="Henrissat B."/>
            <person name="Johnson J."/>
            <person name="Kuo A."/>
            <person name="Lim J.H.P."/>
            <person name="Lipzen A."/>
            <person name="Nolan M."/>
            <person name="Ohm R.A."/>
            <person name="Tamas L."/>
            <person name="Grigoriev I.V."/>
            <person name="Spatafora J.W."/>
            <person name="Nagy L.G."/>
            <person name="Kovacs G.M."/>
        </authorList>
    </citation>
    <scope>NUCLEOTIDE SEQUENCE [LARGE SCALE GENOMIC DNA]</scope>
    <source>
        <strain evidence="7 8">DSE2036</strain>
    </source>
</reference>
<feature type="domain" description="Auxiliary Activity family 9 catalytic" evidence="6">
    <location>
        <begin position="19"/>
        <end position="236"/>
    </location>
</feature>
<evidence type="ECO:0000256" key="3">
    <source>
        <dbReference type="ARBA" id="ARBA00022525"/>
    </source>
</evidence>
<organism evidence="7 8">
    <name type="scientific">Periconia macrospinosa</name>
    <dbReference type="NCBI Taxonomy" id="97972"/>
    <lineage>
        <taxon>Eukaryota</taxon>
        <taxon>Fungi</taxon>
        <taxon>Dikarya</taxon>
        <taxon>Ascomycota</taxon>
        <taxon>Pezizomycotina</taxon>
        <taxon>Dothideomycetes</taxon>
        <taxon>Pleosporomycetidae</taxon>
        <taxon>Pleosporales</taxon>
        <taxon>Massarineae</taxon>
        <taxon>Periconiaceae</taxon>
        <taxon>Periconia</taxon>
    </lineage>
</organism>
<keyword evidence="5" id="KW-0732">Signal</keyword>